<evidence type="ECO:0000313" key="2">
    <source>
        <dbReference type="EMBL" id="OGL80039.1"/>
    </source>
</evidence>
<dbReference type="PANTHER" id="PTHR34610">
    <property type="entry name" value="SSL7007 PROTEIN"/>
    <property type="match status" value="1"/>
</dbReference>
<proteinExistence type="predicted"/>
<feature type="domain" description="PIN" evidence="1">
    <location>
        <begin position="3"/>
        <end position="111"/>
    </location>
</feature>
<dbReference type="InterPro" id="IPR002716">
    <property type="entry name" value="PIN_dom"/>
</dbReference>
<evidence type="ECO:0000259" key="1">
    <source>
        <dbReference type="Pfam" id="PF13470"/>
    </source>
</evidence>
<dbReference type="EMBL" id="MGEK01000040">
    <property type="protein sequence ID" value="OGL80039.1"/>
    <property type="molecule type" value="Genomic_DNA"/>
</dbReference>
<dbReference type="AlphaFoldDB" id="A0A1F7UP69"/>
<dbReference type="InterPro" id="IPR002850">
    <property type="entry name" value="PIN_toxin-like"/>
</dbReference>
<dbReference type="PANTHER" id="PTHR34610:SF4">
    <property type="entry name" value="SLL8027 PROTEIN"/>
    <property type="match status" value="1"/>
</dbReference>
<name>A0A1F7UP69_9BACT</name>
<organism evidence="2 3">
    <name type="scientific">Candidatus Uhrbacteria bacterium RIFCSPLOWO2_01_FULL_47_25</name>
    <dbReference type="NCBI Taxonomy" id="1802402"/>
    <lineage>
        <taxon>Bacteria</taxon>
        <taxon>Candidatus Uhriibacteriota</taxon>
    </lineage>
</organism>
<gene>
    <name evidence="2" type="ORF">A2936_00490</name>
</gene>
<dbReference type="SUPFAM" id="SSF88723">
    <property type="entry name" value="PIN domain-like"/>
    <property type="match status" value="1"/>
</dbReference>
<protein>
    <recommendedName>
        <fullName evidence="1">PIN domain-containing protein</fullName>
    </recommendedName>
</protein>
<dbReference type="InterPro" id="IPR029060">
    <property type="entry name" value="PIN-like_dom_sf"/>
</dbReference>
<dbReference type="Pfam" id="PF13470">
    <property type="entry name" value="PIN_3"/>
    <property type="match status" value="1"/>
</dbReference>
<dbReference type="Proteomes" id="UP000176846">
    <property type="component" value="Unassembled WGS sequence"/>
</dbReference>
<accession>A0A1F7UP69</accession>
<dbReference type="CDD" id="cd09854">
    <property type="entry name" value="PIN_VapC-like"/>
    <property type="match status" value="1"/>
</dbReference>
<comment type="caution">
    <text evidence="2">The sequence shown here is derived from an EMBL/GenBank/DDBJ whole genome shotgun (WGS) entry which is preliminary data.</text>
</comment>
<evidence type="ECO:0000313" key="3">
    <source>
        <dbReference type="Proteomes" id="UP000176846"/>
    </source>
</evidence>
<reference evidence="2 3" key="1">
    <citation type="journal article" date="2016" name="Nat. Commun.">
        <title>Thousands of microbial genomes shed light on interconnected biogeochemical processes in an aquifer system.</title>
        <authorList>
            <person name="Anantharaman K."/>
            <person name="Brown C.T."/>
            <person name="Hug L.A."/>
            <person name="Sharon I."/>
            <person name="Castelle C.J."/>
            <person name="Probst A.J."/>
            <person name="Thomas B.C."/>
            <person name="Singh A."/>
            <person name="Wilkins M.J."/>
            <person name="Karaoz U."/>
            <person name="Brodie E.L."/>
            <person name="Williams K.H."/>
            <person name="Hubbard S.S."/>
            <person name="Banfield J.F."/>
        </authorList>
    </citation>
    <scope>NUCLEOTIDE SEQUENCE [LARGE SCALE GENOMIC DNA]</scope>
</reference>
<sequence>MWRVFVDTSALLAGLNSTHGASGTVLTLGRAGKLTIVISPDVVAEAERNLPTKFPLLGQAWTTFLLMPPVITKSPTLAAVRRAHQLVPTSDAPILAAALTAKSHILVTLDREFIELAHRAELSLPVMLPSVFIDHLRRTTVML</sequence>